<dbReference type="GO" id="GO:0008270">
    <property type="term" value="F:zinc ion binding"/>
    <property type="evidence" value="ECO:0007669"/>
    <property type="project" value="InterPro"/>
</dbReference>
<dbReference type="Pfam" id="PF04082">
    <property type="entry name" value="Fungal_trans"/>
    <property type="match status" value="1"/>
</dbReference>
<dbReference type="EMBL" id="QUQM01000002">
    <property type="protein sequence ID" value="KAA8651310.1"/>
    <property type="molecule type" value="Genomic_DNA"/>
</dbReference>
<sequence>MAPRPMKSRLKGASPLGLIVLVEGIFAAQIRRMEQRELPRNSSIPAVAATEPLDNYISIVHQLLGPQPLSLPVSINVPDYVSGLPNRLESGDLQYLENKGALCLPTARFRTELLKSYILWVHPQVPILHLESFLCTIAKNDGSNSISLLLFHAVMFAASMFVDISHIHDEGYTSRQAARDVLFQRVKTLLELHCEDDRLSTVQALLLLIHWNDLPDAEKDTRHWMGICLSLAMSIGLHRNPDSTALTPSQRQTWRRTWWSVYNYAQLTAHDLLAMMRIKENCDESQLFDTTMINLDDFQFSVSSPEARAVVDYCEVICTIEYQVIQAQVFIEKTRLCQLSQFSRVSSQVSNLVHETNGPDDKVSSTNPIPHPDEAEKLQKWQLQLPSAAQLQYPAVMTPTEWERSIYLHRTWLRLLYLGSVYAVSCDISPIDQCISEITDLFDEIHSLDLSQNLPCSSTVLLILVLTYHRRALDTGTARVQALSARTIHKCWNMIQRIGETSELATRIIAVRDAARDSVWERLLRLLSIGINAQDGIDQIDDKSSNSPSCSK</sequence>
<protein>
    <recommendedName>
        <fullName evidence="4">Xylanolytic transcriptional activator regulatory domain-containing protein</fullName>
    </recommendedName>
</protein>
<dbReference type="GO" id="GO:0006351">
    <property type="term" value="P:DNA-templated transcription"/>
    <property type="evidence" value="ECO:0007669"/>
    <property type="project" value="InterPro"/>
</dbReference>
<keyword evidence="1" id="KW-0805">Transcription regulation</keyword>
<evidence type="ECO:0000256" key="1">
    <source>
        <dbReference type="ARBA" id="ARBA00023015"/>
    </source>
</evidence>
<gene>
    <name evidence="5" type="ORF">ATNIH1004_000191</name>
</gene>
<dbReference type="CDD" id="cd12148">
    <property type="entry name" value="fungal_TF_MHR"/>
    <property type="match status" value="1"/>
</dbReference>
<dbReference type="InterPro" id="IPR052761">
    <property type="entry name" value="Fungal_Detox/Toxin_TFs"/>
</dbReference>
<dbReference type="GO" id="GO:0003677">
    <property type="term" value="F:DNA binding"/>
    <property type="evidence" value="ECO:0007669"/>
    <property type="project" value="InterPro"/>
</dbReference>
<evidence type="ECO:0000313" key="6">
    <source>
        <dbReference type="Proteomes" id="UP000324241"/>
    </source>
</evidence>
<evidence type="ECO:0000256" key="3">
    <source>
        <dbReference type="ARBA" id="ARBA00023242"/>
    </source>
</evidence>
<dbReference type="InterPro" id="IPR007219">
    <property type="entry name" value="XnlR_reg_dom"/>
</dbReference>
<dbReference type="Proteomes" id="UP000324241">
    <property type="component" value="Unassembled WGS sequence"/>
</dbReference>
<comment type="caution">
    <text evidence="5">The sequence shown here is derived from an EMBL/GenBank/DDBJ whole genome shotgun (WGS) entry which is preliminary data.</text>
</comment>
<evidence type="ECO:0000256" key="2">
    <source>
        <dbReference type="ARBA" id="ARBA00023163"/>
    </source>
</evidence>
<dbReference type="PANTHER" id="PTHR47425:SF2">
    <property type="entry name" value="FARB-RELATED"/>
    <property type="match status" value="1"/>
</dbReference>
<keyword evidence="3" id="KW-0539">Nucleus</keyword>
<dbReference type="VEuPathDB" id="FungiDB:EYZ11_002606"/>
<evidence type="ECO:0000259" key="4">
    <source>
        <dbReference type="Pfam" id="PF04082"/>
    </source>
</evidence>
<dbReference type="GeneID" id="54322893"/>
<dbReference type="VEuPathDB" id="FungiDB:EYZ11_002613"/>
<dbReference type="OrthoDB" id="2212170at2759"/>
<reference evidence="5 6" key="1">
    <citation type="submission" date="2019-08" db="EMBL/GenBank/DDBJ databases">
        <title>The genome sequence of a newly discovered highly antifungal drug resistant Aspergillus species, Aspergillus tanneri NIH 1004.</title>
        <authorList>
            <person name="Mounaud S."/>
            <person name="Singh I."/>
            <person name="Joardar V."/>
            <person name="Pakala S."/>
            <person name="Pakala S."/>
            <person name="Venepally P."/>
            <person name="Chung J.K."/>
            <person name="Losada L."/>
            <person name="Nierman W.C."/>
        </authorList>
    </citation>
    <scope>NUCLEOTIDE SEQUENCE [LARGE SCALE GENOMIC DNA]</scope>
    <source>
        <strain evidence="5 6">NIH1004</strain>
    </source>
</reference>
<dbReference type="RefSeq" id="XP_033430671.1">
    <property type="nucleotide sequence ID" value="XM_033564914.1"/>
</dbReference>
<evidence type="ECO:0000313" key="5">
    <source>
        <dbReference type="EMBL" id="KAA8651310.1"/>
    </source>
</evidence>
<accession>A0A5M9N114</accession>
<proteinExistence type="predicted"/>
<dbReference type="PANTHER" id="PTHR47425">
    <property type="entry name" value="FARB-RELATED"/>
    <property type="match status" value="1"/>
</dbReference>
<name>A0A5M9N114_9EURO</name>
<keyword evidence="2" id="KW-0804">Transcription</keyword>
<feature type="domain" description="Xylanolytic transcriptional activator regulatory" evidence="4">
    <location>
        <begin position="114"/>
        <end position="262"/>
    </location>
</feature>
<dbReference type="AlphaFoldDB" id="A0A5M9N114"/>
<organism evidence="5 6">
    <name type="scientific">Aspergillus tanneri</name>
    <dbReference type="NCBI Taxonomy" id="1220188"/>
    <lineage>
        <taxon>Eukaryota</taxon>
        <taxon>Fungi</taxon>
        <taxon>Dikarya</taxon>
        <taxon>Ascomycota</taxon>
        <taxon>Pezizomycotina</taxon>
        <taxon>Eurotiomycetes</taxon>
        <taxon>Eurotiomycetidae</taxon>
        <taxon>Eurotiales</taxon>
        <taxon>Aspergillaceae</taxon>
        <taxon>Aspergillus</taxon>
        <taxon>Aspergillus subgen. Circumdati</taxon>
    </lineage>
</organism>